<protein>
    <submittedName>
        <fullName evidence="1">Uncharacterized protein</fullName>
    </submittedName>
</protein>
<proteinExistence type="predicted"/>
<sequence>MKNPDDLLGTDNYFHWQFNMKMTLAKKDLLEHILELKLEQEMTED</sequence>
<dbReference type="AlphaFoldDB" id="A0AAV1TD56"/>
<dbReference type="EMBL" id="CAKLBY020000043">
    <property type="protein sequence ID" value="CAK7915635.1"/>
    <property type="molecule type" value="Genomic_DNA"/>
</dbReference>
<accession>A0AAV1TD56</accession>
<organism evidence="1 2">
    <name type="scientific">Peronospora matthiolae</name>
    <dbReference type="NCBI Taxonomy" id="2874970"/>
    <lineage>
        <taxon>Eukaryota</taxon>
        <taxon>Sar</taxon>
        <taxon>Stramenopiles</taxon>
        <taxon>Oomycota</taxon>
        <taxon>Peronosporomycetes</taxon>
        <taxon>Peronosporales</taxon>
        <taxon>Peronosporaceae</taxon>
        <taxon>Peronospora</taxon>
    </lineage>
</organism>
<evidence type="ECO:0000313" key="2">
    <source>
        <dbReference type="Proteomes" id="UP001162060"/>
    </source>
</evidence>
<dbReference type="Proteomes" id="UP001162060">
    <property type="component" value="Unassembled WGS sequence"/>
</dbReference>
<gene>
    <name evidence="1" type="ORF">PM001_LOCUS5240</name>
</gene>
<evidence type="ECO:0000313" key="1">
    <source>
        <dbReference type="EMBL" id="CAK7915635.1"/>
    </source>
</evidence>
<name>A0AAV1TD56_9STRA</name>
<comment type="caution">
    <text evidence="1">The sequence shown here is derived from an EMBL/GenBank/DDBJ whole genome shotgun (WGS) entry which is preliminary data.</text>
</comment>
<reference evidence="1" key="1">
    <citation type="submission" date="2024-01" db="EMBL/GenBank/DDBJ databases">
        <authorList>
            <person name="Webb A."/>
        </authorList>
    </citation>
    <scope>NUCLEOTIDE SEQUENCE</scope>
    <source>
        <strain evidence="1">Pm1</strain>
    </source>
</reference>